<evidence type="ECO:0000259" key="1">
    <source>
        <dbReference type="PROSITE" id="PS51184"/>
    </source>
</evidence>
<feature type="domain" description="JmjC" evidence="1">
    <location>
        <begin position="155"/>
        <end position="313"/>
    </location>
</feature>
<organism evidence="2 3">
    <name type="scientific">Ephemerocybe angulata</name>
    <dbReference type="NCBI Taxonomy" id="980116"/>
    <lineage>
        <taxon>Eukaryota</taxon>
        <taxon>Fungi</taxon>
        <taxon>Dikarya</taxon>
        <taxon>Basidiomycota</taxon>
        <taxon>Agaricomycotina</taxon>
        <taxon>Agaricomycetes</taxon>
        <taxon>Agaricomycetidae</taxon>
        <taxon>Agaricales</taxon>
        <taxon>Agaricineae</taxon>
        <taxon>Psathyrellaceae</taxon>
        <taxon>Ephemerocybe</taxon>
    </lineage>
</organism>
<dbReference type="SUPFAM" id="SSF51197">
    <property type="entry name" value="Clavaminate synthase-like"/>
    <property type="match status" value="1"/>
</dbReference>
<accession>A0A8H5B2T5</accession>
<comment type="caution">
    <text evidence="2">The sequence shown here is derived from an EMBL/GenBank/DDBJ whole genome shotgun (WGS) entry which is preliminary data.</text>
</comment>
<sequence length="653" mass="74331">MTGPMRGKQSKQRSPISTQGWTFENVLGYGTNFRSIERVSATSSDTDIQQAIKRYEDEGIPIIIEGWQNHDKWPKGLFELDSFQKHSCKDRIDVRNVHDLQDSNIPLAEFISHCREIPPCVSEGEQLRMYGKDAECPPPWRRYFDTEGLLPPSLLSNGPNDYFRYRPKDIPILWFGQALVETLMCYLGVGDTFTAAHKDLCGSSGHNLMCYTEQDGASFWFMTKGSDAPDVADYFRKLGHELDHETHVLSLEEMKKAPFDLFVGKQVLGDLVLVPPRSCHQVVNYGGITLKTSWSRMSLYGLRTALYHELPLYQRVCRFETYRIKSTIYYAIQKQSNDLNAILTRVDAKEGDPASIIEGLRVKADERTRALEVLYELFTHILSDEYSPVWKSIVRLDLTDDDHADVSHGIYCDFCGSDIFQSFLECNKCFLPDSGGHGTYTICPRCYIEGRTCNCGSMDSKQVQTFHKLLDVQSKAYKVLKMRNVNVTHFSLGPEHNSIFAAAHCLRQQRSIGKIAPRICNIDKVTALGLNCKMCHNAKCFEHLLTVYNLHAADALIAWIHSDKDHHKYHKVHSNAKASYMEHRDQVKLCQRLGEPPSSSVTPFFRTHIALKHSTCRPVIYSLSKPGFYDRKIQDCDEAGLSSRKFSSSTLTN</sequence>
<dbReference type="PROSITE" id="PS51184">
    <property type="entry name" value="JMJC"/>
    <property type="match status" value="1"/>
</dbReference>
<dbReference type="Pfam" id="PF02373">
    <property type="entry name" value="JmjC"/>
    <property type="match status" value="1"/>
</dbReference>
<evidence type="ECO:0000313" key="2">
    <source>
        <dbReference type="EMBL" id="KAF5315534.1"/>
    </source>
</evidence>
<evidence type="ECO:0000313" key="3">
    <source>
        <dbReference type="Proteomes" id="UP000541558"/>
    </source>
</evidence>
<proteinExistence type="predicted"/>
<dbReference type="InterPro" id="IPR003347">
    <property type="entry name" value="JmjC_dom"/>
</dbReference>
<dbReference type="Gene3D" id="2.60.120.650">
    <property type="entry name" value="Cupin"/>
    <property type="match status" value="1"/>
</dbReference>
<dbReference type="Proteomes" id="UP000541558">
    <property type="component" value="Unassembled WGS sequence"/>
</dbReference>
<dbReference type="SMART" id="SM00558">
    <property type="entry name" value="JmjC"/>
    <property type="match status" value="1"/>
</dbReference>
<name>A0A8H5B2T5_9AGAR</name>
<reference evidence="2 3" key="1">
    <citation type="journal article" date="2020" name="ISME J.">
        <title>Uncovering the hidden diversity of litter-decomposition mechanisms in mushroom-forming fungi.</title>
        <authorList>
            <person name="Floudas D."/>
            <person name="Bentzer J."/>
            <person name="Ahren D."/>
            <person name="Johansson T."/>
            <person name="Persson P."/>
            <person name="Tunlid A."/>
        </authorList>
    </citation>
    <scope>NUCLEOTIDE SEQUENCE [LARGE SCALE GENOMIC DNA]</scope>
    <source>
        <strain evidence="2 3">CBS 175.51</strain>
    </source>
</reference>
<protein>
    <recommendedName>
        <fullName evidence="1">JmjC domain-containing protein</fullName>
    </recommendedName>
</protein>
<keyword evidence="3" id="KW-1185">Reference proteome</keyword>
<gene>
    <name evidence="2" type="ORF">D9611_004889</name>
</gene>
<dbReference type="OrthoDB" id="298344at2759"/>
<dbReference type="EMBL" id="JAACJK010000220">
    <property type="protein sequence ID" value="KAF5315534.1"/>
    <property type="molecule type" value="Genomic_DNA"/>
</dbReference>
<dbReference type="AlphaFoldDB" id="A0A8H5B2T5"/>